<accession>A0A1E3WMC2</accession>
<gene>
    <name evidence="2" type="ORF">VSF3289_01181</name>
</gene>
<feature type="compositionally biased region" description="Basic and acidic residues" evidence="1">
    <location>
        <begin position="472"/>
        <end position="483"/>
    </location>
</feature>
<name>A0A1E3WMC2_9VIBR</name>
<dbReference type="EMBL" id="MDCJ01000002">
    <property type="protein sequence ID" value="ODS10920.1"/>
    <property type="molecule type" value="Genomic_DNA"/>
</dbReference>
<dbReference type="AlphaFoldDB" id="A0A1E3WMC2"/>
<dbReference type="PATRIC" id="fig|45658.8.peg.1175"/>
<dbReference type="OrthoDB" id="371379at2"/>
<comment type="caution">
    <text evidence="2">The sequence shown here is derived from an EMBL/GenBank/DDBJ whole genome shotgun (WGS) entry which is preliminary data.</text>
</comment>
<feature type="region of interest" description="Disordered" evidence="1">
    <location>
        <begin position="466"/>
        <end position="486"/>
    </location>
</feature>
<dbReference type="RefSeq" id="WP_069446350.1">
    <property type="nucleotide sequence ID" value="NZ_MDCJ01000002.1"/>
</dbReference>
<protein>
    <submittedName>
        <fullName evidence="2">Uncharacterized protein</fullName>
    </submittedName>
</protein>
<organism evidence="2 3">
    <name type="scientific">Vibrio scophthalmi</name>
    <dbReference type="NCBI Taxonomy" id="45658"/>
    <lineage>
        <taxon>Bacteria</taxon>
        <taxon>Pseudomonadati</taxon>
        <taxon>Pseudomonadota</taxon>
        <taxon>Gammaproteobacteria</taxon>
        <taxon>Vibrionales</taxon>
        <taxon>Vibrionaceae</taxon>
        <taxon>Vibrio</taxon>
    </lineage>
</organism>
<proteinExistence type="predicted"/>
<evidence type="ECO:0000313" key="2">
    <source>
        <dbReference type="EMBL" id="ODS10920.1"/>
    </source>
</evidence>
<evidence type="ECO:0000256" key="1">
    <source>
        <dbReference type="SAM" id="MobiDB-lite"/>
    </source>
</evidence>
<reference evidence="2 3" key="1">
    <citation type="submission" date="2016-08" db="EMBL/GenBank/DDBJ databases">
        <title>Genome sequencing of Vibrio scophthalmi strain FP3289, an isolated from Paralichthys olivaceus.</title>
        <authorList>
            <person name="Han H.-J."/>
        </authorList>
    </citation>
    <scope>NUCLEOTIDE SEQUENCE [LARGE SCALE GENOMIC DNA]</scope>
    <source>
        <strain evidence="2 3">FP3289</strain>
    </source>
</reference>
<evidence type="ECO:0000313" key="3">
    <source>
        <dbReference type="Proteomes" id="UP000095131"/>
    </source>
</evidence>
<sequence length="601" mass="64334">MSQSLNSEIILNLSGNLVRKARQYSGAMDDFAKSNSKMARSVRGSLTLVNRSLDSVENRYAGLVAAVAGGAVANRMMTLDRRLSRLSVAANLTRAQTKELYADIEGASREFRIDPYEALSGIEVIMEKIGDLDFALNNKRNISMVIQATGADGASVGSVFTNLKKMGLETQEEMLQAIDILNMQGKNGAFTLQHLAQHGNEIFAAYAATGRTGLEAVRELGAAMQVINGATGSESQAVTSFSAFIRDVTLSAEKRKKLNQLGVDIFDLEQLKKGVEIMRPMPDIASDILTKGGEAAKNAGKTISDVLAWIGLESEALKVVNALRSGYLKDGEVKSFDQFMQVDGDGTTTMADAQKVAEDSRAAFQSLATALDNLARNELAEPMQKLAGAVNSLDKEAVDNWMQTGKYIAYTVGTLLVARKALGVAKDLKVVFGKKGGQGQTGNDMGYGLGVMPVFVTNMGASFSTQSSLPDKSGKHDTGHDKGSAGSKLGGIAEKAGLLYAGYELTDLALDSLIGDTSFGKWAKNTTLGDLFPKSEPTNKYEDVINPQFSYLAGNYGQQPMQTNYPDYGGKLRVSVNTYHDGRPPKVGIDISQLPGATMED</sequence>
<dbReference type="Proteomes" id="UP000095131">
    <property type="component" value="Unassembled WGS sequence"/>
</dbReference>